<dbReference type="PROSITE" id="PS51257">
    <property type="entry name" value="PROKAR_LIPOPROTEIN"/>
    <property type="match status" value="1"/>
</dbReference>
<feature type="signal peptide" evidence="2">
    <location>
        <begin position="1"/>
        <end position="27"/>
    </location>
</feature>
<keyword evidence="2" id="KW-0732">Signal</keyword>
<keyword evidence="4" id="KW-1185">Reference proteome</keyword>
<dbReference type="EMBL" id="JAGEMK010000002">
    <property type="protein sequence ID" value="MBO1751382.1"/>
    <property type="molecule type" value="Genomic_DNA"/>
</dbReference>
<feature type="region of interest" description="Disordered" evidence="1">
    <location>
        <begin position="24"/>
        <end position="80"/>
    </location>
</feature>
<proteinExistence type="predicted"/>
<dbReference type="RefSeq" id="WP_208055041.1">
    <property type="nucleotide sequence ID" value="NZ_JAGEMK010000002.1"/>
</dbReference>
<gene>
    <name evidence="3" type="ORF">J4G33_06155</name>
</gene>
<sequence length="242" mass="24996">MAQHPRHRFRLLATVLLVALTSTACSAGGDPAPTRPTGEARADAGGSEVERSEATTTRPAGPEQASDGNPSPDANALARAAGSRLAAELGEGIDVGDVPLTAEEVATLRADRTDLGAVGATYLFLMAWRQALASGDPEHLRTLAAPGCSYCVTEADRTDGAPVAGSAEVSLVAWRLSEALPDGTYPHHRVQVGVSVLVWEPSTDGSTAARVTHLDDRDLTIALSLTEAGWQVEGVASAPWAG</sequence>
<protein>
    <submittedName>
        <fullName evidence="3">Uncharacterized protein</fullName>
    </submittedName>
</protein>
<dbReference type="AlphaFoldDB" id="A0A939LU68"/>
<evidence type="ECO:0000313" key="4">
    <source>
        <dbReference type="Proteomes" id="UP000664209"/>
    </source>
</evidence>
<feature type="chain" id="PRO_5039326304" evidence="2">
    <location>
        <begin position="28"/>
        <end position="242"/>
    </location>
</feature>
<organism evidence="3 4">
    <name type="scientific">Actinotalea soli</name>
    <dbReference type="NCBI Taxonomy" id="2819234"/>
    <lineage>
        <taxon>Bacteria</taxon>
        <taxon>Bacillati</taxon>
        <taxon>Actinomycetota</taxon>
        <taxon>Actinomycetes</taxon>
        <taxon>Micrococcales</taxon>
        <taxon>Cellulomonadaceae</taxon>
        <taxon>Actinotalea</taxon>
    </lineage>
</organism>
<reference evidence="3" key="1">
    <citation type="submission" date="2021-03" db="EMBL/GenBank/DDBJ databases">
        <title>Actinotalea soli sp. nov., isolated from soil.</title>
        <authorList>
            <person name="Ping W."/>
            <person name="Zhang J."/>
        </authorList>
    </citation>
    <scope>NUCLEOTIDE SEQUENCE</scope>
    <source>
        <strain evidence="3">BY-33</strain>
    </source>
</reference>
<dbReference type="Proteomes" id="UP000664209">
    <property type="component" value="Unassembled WGS sequence"/>
</dbReference>
<feature type="compositionally biased region" description="Basic and acidic residues" evidence="1">
    <location>
        <begin position="38"/>
        <end position="53"/>
    </location>
</feature>
<evidence type="ECO:0000313" key="3">
    <source>
        <dbReference type="EMBL" id="MBO1751382.1"/>
    </source>
</evidence>
<evidence type="ECO:0000256" key="2">
    <source>
        <dbReference type="SAM" id="SignalP"/>
    </source>
</evidence>
<comment type="caution">
    <text evidence="3">The sequence shown here is derived from an EMBL/GenBank/DDBJ whole genome shotgun (WGS) entry which is preliminary data.</text>
</comment>
<evidence type="ECO:0000256" key="1">
    <source>
        <dbReference type="SAM" id="MobiDB-lite"/>
    </source>
</evidence>
<name>A0A939LU68_9CELL</name>
<accession>A0A939LU68</accession>